<keyword evidence="2" id="KW-1185">Reference proteome</keyword>
<evidence type="ECO:0000313" key="1">
    <source>
        <dbReference type="EMBL" id="KAJ1373318.1"/>
    </source>
</evidence>
<evidence type="ECO:0000313" key="2">
    <source>
        <dbReference type="Proteomes" id="UP001196413"/>
    </source>
</evidence>
<name>A0AAD5RBI4_PARTN</name>
<organism evidence="1 2">
    <name type="scientific">Parelaphostrongylus tenuis</name>
    <name type="common">Meningeal worm</name>
    <dbReference type="NCBI Taxonomy" id="148309"/>
    <lineage>
        <taxon>Eukaryota</taxon>
        <taxon>Metazoa</taxon>
        <taxon>Ecdysozoa</taxon>
        <taxon>Nematoda</taxon>
        <taxon>Chromadorea</taxon>
        <taxon>Rhabditida</taxon>
        <taxon>Rhabditina</taxon>
        <taxon>Rhabditomorpha</taxon>
        <taxon>Strongyloidea</taxon>
        <taxon>Metastrongylidae</taxon>
        <taxon>Parelaphostrongylus</taxon>
    </lineage>
</organism>
<proteinExistence type="predicted"/>
<sequence>MNRYAPMLMGNSSGLRMDSLEVFREELESCRNVCHAGIITFKCPVPNPLLPHD</sequence>
<dbReference type="EMBL" id="JAHQIW010007263">
    <property type="protein sequence ID" value="KAJ1373318.1"/>
    <property type="molecule type" value="Genomic_DNA"/>
</dbReference>
<reference evidence="1" key="1">
    <citation type="submission" date="2021-06" db="EMBL/GenBank/DDBJ databases">
        <title>Parelaphostrongylus tenuis whole genome reference sequence.</title>
        <authorList>
            <person name="Garwood T.J."/>
            <person name="Larsen P.A."/>
            <person name="Fountain-Jones N.M."/>
            <person name="Garbe J.R."/>
            <person name="Macchietto M.G."/>
            <person name="Kania S.A."/>
            <person name="Gerhold R.W."/>
            <person name="Richards J.E."/>
            <person name="Wolf T.M."/>
        </authorList>
    </citation>
    <scope>NUCLEOTIDE SEQUENCE</scope>
    <source>
        <strain evidence="1">MNPRO001-30</strain>
        <tissue evidence="1">Meninges</tissue>
    </source>
</reference>
<dbReference type="AlphaFoldDB" id="A0AAD5RBI4"/>
<accession>A0AAD5RBI4</accession>
<protein>
    <submittedName>
        <fullName evidence="1">Uncharacterized protein</fullName>
    </submittedName>
</protein>
<dbReference type="Proteomes" id="UP001196413">
    <property type="component" value="Unassembled WGS sequence"/>
</dbReference>
<comment type="caution">
    <text evidence="1">The sequence shown here is derived from an EMBL/GenBank/DDBJ whole genome shotgun (WGS) entry which is preliminary data.</text>
</comment>
<gene>
    <name evidence="1" type="ORF">KIN20_035688</name>
</gene>